<dbReference type="SMART" id="SM00710">
    <property type="entry name" value="PbH1"/>
    <property type="match status" value="17"/>
</dbReference>
<accession>A0AAE0BM33</accession>
<protein>
    <recommendedName>
        <fullName evidence="11">Protein kinase domain-containing protein</fullName>
    </recommendedName>
</protein>
<dbReference type="PROSITE" id="PS00108">
    <property type="entry name" value="PROTEIN_KINASE_ST"/>
    <property type="match status" value="1"/>
</dbReference>
<evidence type="ECO:0000256" key="3">
    <source>
        <dbReference type="ARBA" id="ARBA00022786"/>
    </source>
</evidence>
<dbReference type="Proteomes" id="UP001190700">
    <property type="component" value="Unassembled WGS sequence"/>
</dbReference>
<dbReference type="PROSITE" id="PS50237">
    <property type="entry name" value="HECT"/>
    <property type="match status" value="1"/>
</dbReference>
<evidence type="ECO:0000256" key="2">
    <source>
        <dbReference type="ARBA" id="ARBA00022737"/>
    </source>
</evidence>
<keyword evidence="3 4" id="KW-0833">Ubl conjugation pathway</keyword>
<comment type="pathway">
    <text evidence="1">Protein modification; protein ubiquitination.</text>
</comment>
<dbReference type="InterPro" id="IPR011050">
    <property type="entry name" value="Pectin_lyase_fold/virulence"/>
</dbReference>
<dbReference type="GO" id="GO:0005524">
    <property type="term" value="F:ATP binding"/>
    <property type="evidence" value="ECO:0007669"/>
    <property type="project" value="InterPro"/>
</dbReference>
<dbReference type="InterPro" id="IPR035983">
    <property type="entry name" value="Hect_E3_ubiquitin_ligase"/>
</dbReference>
<dbReference type="NCBIfam" id="TIGR03804">
    <property type="entry name" value="para_beta_helix"/>
    <property type="match status" value="3"/>
</dbReference>
<reference evidence="9 10" key="1">
    <citation type="journal article" date="2015" name="Genome Biol. Evol.">
        <title>Comparative Genomics of a Bacterivorous Green Alga Reveals Evolutionary Causalities and Consequences of Phago-Mixotrophic Mode of Nutrition.</title>
        <authorList>
            <person name="Burns J.A."/>
            <person name="Paasch A."/>
            <person name="Narechania A."/>
            <person name="Kim E."/>
        </authorList>
    </citation>
    <scope>NUCLEOTIDE SEQUENCE [LARGE SCALE GENOMIC DNA]</scope>
    <source>
        <strain evidence="9 10">PLY_AMNH</strain>
    </source>
</reference>
<keyword evidence="2" id="KW-0677">Repeat</keyword>
<feature type="coiled-coil region" evidence="5">
    <location>
        <begin position="691"/>
        <end position="740"/>
    </location>
</feature>
<sequence>MRLTALGRALGCAPQVHLRAAPSHPAENPPPVVIKGIDGAPAVSISGAAYKGGSLRGLTLATAEGPSNASMEAPAGADEGGELGTGEEEAGAALQCVVLCSGGLAAGEAEQFEIRGCRVEGGKSSAAGVHIIGADVRVALTDTTVKNTGGWGVLCAGGGVAILSDCGLLENTRGGCRVEADSHVTLEKTRVCGNAVGAHIEGGAALTDCVVVENTGDGIVLRGECNPTVESTQVSGNGRNGVAVYGHARGNFDSCDISENTDGITVAEGGNSMFRNAKVHGNEDSGIRVADRGQGSFEGCEVYGNTLQGIIIKGSGNPSVTNTKVHGNKKSGILVYGQGRFEGCEVYGNERGILVVEQGQGSFDGCEVYENKLQGIFIKASGNPSVTNTKVHDNKQSGVGVFDQGQGSFEGCEVCENTLHGIIIKGSGNPSVTNTKVHSNKKVGIRVGEQGQGSFDGCEMYGNTLQGISIQESGNPSVTNTKVHDNKQSGVGVFDQGQGSFDGCEESGNPSLTNTKVHANHIFGLVVEDDGAGTLEGCGIHRNGDHGVHLKNRATLNVTGGHVSENTACGIVWDDEAGGSLTSTTVHGNREHGLHLRGASCPVVRQAVLYRNGGAPVVMQEGAGGRFDDGPSRWRELQQLGPEVLQEAHQGVPGSPPVALAQVDTQLRALDCAVREIEEHMTASIPELSTLSALQEQRRTLAAEIASTLTEACRELPERVRRAEEAAERMTAAAESHRARQLLAGAAEGGAGQQEEARGSEAEAQWRPCGVVEAAGDAAAEERTRCVMAMQNQLSALCGPLPDGIGAGETGESLPGTRERAALEAGEREVELWEAAARAELAQLEPRAQAALQLAVHQRALLAHYTARLPSLQTLPAREGKCRQLVEELEDLELKQQELKHKEVELQHLENPVRKRRKLLLACVRGASQLGERGGEAEELMTQKRALRRQHYALQVSLRQQVALLPEFMADAGLFGGSEKGLWVSRTVDGDYEGVRVLAEDARREVLQASFIGGPLPHPCVLKRFAVGDGGARHAAEKEVSILARLRHPLVVPIEAVFHDATSPNARLRETHTMARAVFQAVAYIHGAQVLHRDIKPSNILVRDDGRPQLADFDVSRDIRTGDRTATTTAAGPQKGTLGYMAPEVEARGEATQASDCWSAGAVLYWLHFGEVPAPHRSGGVLVPPAADDALRELLEALLQQEPSRRPSAAEALVSAYMMQGPGGPEGAPGPASQRQMVALHAHVRQVQRGVRGGLPLHLVRHPREGQAASRVLDPKQVLHFFKEVDLSKLRRGLVVSFHGEEGVDAAGLTTEMYTQLWEEVVRPGVGLFERGERGGVLPVRDSMEGGAAAENLPELLRAAGRAMAKCIYDRRLVRADFAPSLYKFLTGSALSRNDLDHFNPEYGRQMTMLLITPGHVGHLEFETLDNEEALSEQNKVQYVREKISEMLAYRIADALRRANNQ</sequence>
<keyword evidence="5" id="KW-0175">Coiled coil</keyword>
<evidence type="ECO:0000256" key="5">
    <source>
        <dbReference type="SAM" id="Coils"/>
    </source>
</evidence>
<name>A0AAE0BM33_9CHLO</name>
<feature type="region of interest" description="Disordered" evidence="6">
    <location>
        <begin position="746"/>
        <end position="765"/>
    </location>
</feature>
<evidence type="ECO:0000256" key="1">
    <source>
        <dbReference type="ARBA" id="ARBA00004906"/>
    </source>
</evidence>
<evidence type="ECO:0000313" key="9">
    <source>
        <dbReference type="EMBL" id="KAK3238137.1"/>
    </source>
</evidence>
<feature type="domain" description="HECT" evidence="8">
    <location>
        <begin position="1283"/>
        <end position="1411"/>
    </location>
</feature>
<dbReference type="InterPro" id="IPR012334">
    <property type="entry name" value="Pectin_lyas_fold"/>
</dbReference>
<dbReference type="EMBL" id="LGRX02034323">
    <property type="protein sequence ID" value="KAK3238137.1"/>
    <property type="molecule type" value="Genomic_DNA"/>
</dbReference>
<evidence type="ECO:0008006" key="11">
    <source>
        <dbReference type="Google" id="ProtNLM"/>
    </source>
</evidence>
<dbReference type="Gene3D" id="1.10.510.10">
    <property type="entry name" value="Transferase(Phosphotransferase) domain 1"/>
    <property type="match status" value="1"/>
</dbReference>
<dbReference type="InterPro" id="IPR006626">
    <property type="entry name" value="PbH1"/>
</dbReference>
<evidence type="ECO:0000256" key="4">
    <source>
        <dbReference type="PROSITE-ProRule" id="PRU00104"/>
    </source>
</evidence>
<dbReference type="InterPro" id="IPR022441">
    <property type="entry name" value="Para_beta_helix_rpt-2"/>
</dbReference>
<evidence type="ECO:0000259" key="8">
    <source>
        <dbReference type="PROSITE" id="PS50237"/>
    </source>
</evidence>
<feature type="domain" description="Protein kinase" evidence="7">
    <location>
        <begin position="964"/>
        <end position="1218"/>
    </location>
</feature>
<gene>
    <name evidence="9" type="ORF">CYMTET_51833</name>
</gene>
<dbReference type="InterPro" id="IPR011009">
    <property type="entry name" value="Kinase-like_dom_sf"/>
</dbReference>
<dbReference type="InterPro" id="IPR008271">
    <property type="entry name" value="Ser/Thr_kinase_AS"/>
</dbReference>
<dbReference type="GO" id="GO:0006511">
    <property type="term" value="P:ubiquitin-dependent protein catabolic process"/>
    <property type="evidence" value="ECO:0007669"/>
    <property type="project" value="TreeGrafter"/>
</dbReference>
<dbReference type="SMART" id="SM00220">
    <property type="entry name" value="S_TKc"/>
    <property type="match status" value="1"/>
</dbReference>
<dbReference type="Gene3D" id="2.160.20.10">
    <property type="entry name" value="Single-stranded right-handed beta-helix, Pectin lyase-like"/>
    <property type="match status" value="3"/>
</dbReference>
<evidence type="ECO:0000313" key="10">
    <source>
        <dbReference type="Proteomes" id="UP001190700"/>
    </source>
</evidence>
<dbReference type="Pfam" id="PF00632">
    <property type="entry name" value="HECT"/>
    <property type="match status" value="1"/>
</dbReference>
<comment type="caution">
    <text evidence="9">The sequence shown here is derived from an EMBL/GenBank/DDBJ whole genome shotgun (WGS) entry which is preliminary data.</text>
</comment>
<dbReference type="PROSITE" id="PS50011">
    <property type="entry name" value="PROTEIN_KINASE_DOM"/>
    <property type="match status" value="1"/>
</dbReference>
<dbReference type="PANTHER" id="PTHR22990:SF15">
    <property type="entry name" value="F-BOX ONLY PROTEIN 10"/>
    <property type="match status" value="1"/>
</dbReference>
<evidence type="ECO:0000259" key="7">
    <source>
        <dbReference type="PROSITE" id="PS50011"/>
    </source>
</evidence>
<organism evidence="9 10">
    <name type="scientific">Cymbomonas tetramitiformis</name>
    <dbReference type="NCBI Taxonomy" id="36881"/>
    <lineage>
        <taxon>Eukaryota</taxon>
        <taxon>Viridiplantae</taxon>
        <taxon>Chlorophyta</taxon>
        <taxon>Pyramimonadophyceae</taxon>
        <taxon>Pyramimonadales</taxon>
        <taxon>Pyramimonadaceae</taxon>
        <taxon>Cymbomonas</taxon>
    </lineage>
</organism>
<proteinExistence type="predicted"/>
<dbReference type="SUPFAM" id="SSF56112">
    <property type="entry name" value="Protein kinase-like (PK-like)"/>
    <property type="match status" value="1"/>
</dbReference>
<dbReference type="Pfam" id="PF00069">
    <property type="entry name" value="Pkinase"/>
    <property type="match status" value="1"/>
</dbReference>
<dbReference type="InterPro" id="IPR000569">
    <property type="entry name" value="HECT_dom"/>
</dbReference>
<evidence type="ECO:0000256" key="6">
    <source>
        <dbReference type="SAM" id="MobiDB-lite"/>
    </source>
</evidence>
<dbReference type="InterPro" id="IPR039448">
    <property type="entry name" value="Beta_helix"/>
</dbReference>
<dbReference type="InterPro" id="IPR000719">
    <property type="entry name" value="Prot_kinase_dom"/>
</dbReference>
<keyword evidence="10" id="KW-1185">Reference proteome</keyword>
<feature type="region of interest" description="Disordered" evidence="6">
    <location>
        <begin position="65"/>
        <end position="84"/>
    </location>
</feature>
<comment type="caution">
    <text evidence="4">Lacks conserved residue(s) required for the propagation of feature annotation.</text>
</comment>
<dbReference type="Pfam" id="PF13229">
    <property type="entry name" value="Beta_helix"/>
    <property type="match status" value="2"/>
</dbReference>
<dbReference type="SUPFAM" id="SSF56204">
    <property type="entry name" value="Hect, E3 ligase catalytic domain"/>
    <property type="match status" value="1"/>
</dbReference>
<dbReference type="Gene3D" id="3.90.1750.10">
    <property type="entry name" value="Hect, E3 ligase catalytic domains"/>
    <property type="match status" value="1"/>
</dbReference>
<dbReference type="GO" id="GO:0004672">
    <property type="term" value="F:protein kinase activity"/>
    <property type="evidence" value="ECO:0007669"/>
    <property type="project" value="InterPro"/>
</dbReference>
<dbReference type="PANTHER" id="PTHR22990">
    <property type="entry name" value="F-BOX ONLY PROTEIN"/>
    <property type="match status" value="1"/>
</dbReference>
<dbReference type="SUPFAM" id="SSF51126">
    <property type="entry name" value="Pectin lyase-like"/>
    <property type="match status" value="4"/>
</dbReference>
<dbReference type="InterPro" id="IPR051550">
    <property type="entry name" value="SCF-Subunits/Alg-Epimerases"/>
</dbReference>
<feature type="coiled-coil region" evidence="5">
    <location>
        <begin position="882"/>
        <end position="909"/>
    </location>
</feature>
<dbReference type="GO" id="GO:0004842">
    <property type="term" value="F:ubiquitin-protein transferase activity"/>
    <property type="evidence" value="ECO:0007669"/>
    <property type="project" value="InterPro"/>
</dbReference>